<feature type="non-terminal residue" evidence="1">
    <location>
        <position position="115"/>
    </location>
</feature>
<evidence type="ECO:0000313" key="2">
    <source>
        <dbReference type="Proteomes" id="UP001140096"/>
    </source>
</evidence>
<name>A0ACC1LNX3_9FUNG</name>
<evidence type="ECO:0000313" key="1">
    <source>
        <dbReference type="EMBL" id="KAJ2812505.1"/>
    </source>
</evidence>
<organism evidence="1 2">
    <name type="scientific">Coemansia furcata</name>
    <dbReference type="NCBI Taxonomy" id="417177"/>
    <lineage>
        <taxon>Eukaryota</taxon>
        <taxon>Fungi</taxon>
        <taxon>Fungi incertae sedis</taxon>
        <taxon>Zoopagomycota</taxon>
        <taxon>Kickxellomycotina</taxon>
        <taxon>Kickxellomycetes</taxon>
        <taxon>Kickxellales</taxon>
        <taxon>Kickxellaceae</taxon>
        <taxon>Coemansia</taxon>
    </lineage>
</organism>
<dbReference type="Proteomes" id="UP001140096">
    <property type="component" value="Unassembled WGS sequence"/>
</dbReference>
<gene>
    <name evidence="1" type="ORF">H4S07_001351</name>
</gene>
<comment type="caution">
    <text evidence="1">The sequence shown here is derived from an EMBL/GenBank/DDBJ whole genome shotgun (WGS) entry which is preliminary data.</text>
</comment>
<accession>A0ACC1LNX3</accession>
<protein>
    <submittedName>
        <fullName evidence="1">Uncharacterized protein</fullName>
    </submittedName>
</protein>
<reference evidence="1" key="1">
    <citation type="submission" date="2022-07" db="EMBL/GenBank/DDBJ databases">
        <title>Phylogenomic reconstructions and comparative analyses of Kickxellomycotina fungi.</title>
        <authorList>
            <person name="Reynolds N.K."/>
            <person name="Stajich J.E."/>
            <person name="Barry K."/>
            <person name="Grigoriev I.V."/>
            <person name="Crous P."/>
            <person name="Smith M.E."/>
        </authorList>
    </citation>
    <scope>NUCLEOTIDE SEQUENCE</scope>
    <source>
        <strain evidence="1">CBS 102833</strain>
    </source>
</reference>
<proteinExistence type="predicted"/>
<sequence length="115" mass="13365">MTSEAYGAFRRQCQAMSEYMRTRFRDLKWSPTPQALDSIWGDILVHRQVLQEYCEDLITTQPSLANALAADRYLWKLVYYDAILECRKRLRLHVPQHSLSQGSSIVGSIRSSELQ</sequence>
<keyword evidence="2" id="KW-1185">Reference proteome</keyword>
<dbReference type="EMBL" id="JANBUP010000209">
    <property type="protein sequence ID" value="KAJ2812505.1"/>
    <property type="molecule type" value="Genomic_DNA"/>
</dbReference>